<comment type="similarity">
    <text evidence="2">Belongs to the HpcH/HpaI aldolase family.</text>
</comment>
<proteinExistence type="inferred from homology"/>
<feature type="binding site" evidence="6">
    <location>
        <position position="141"/>
    </location>
    <ligand>
        <name>Mg(2+)</name>
        <dbReference type="ChEBI" id="CHEBI:18420"/>
    </ligand>
</feature>
<feature type="domain" description="HpcH/HpaI aldolase/citrate lyase" evidence="7">
    <location>
        <begin position="6"/>
        <end position="209"/>
    </location>
</feature>
<dbReference type="EMBL" id="FOZG01000001">
    <property type="protein sequence ID" value="SFR80575.1"/>
    <property type="molecule type" value="Genomic_DNA"/>
</dbReference>
<dbReference type="InterPro" id="IPR040442">
    <property type="entry name" value="Pyrv_kinase-like_dom_sf"/>
</dbReference>
<evidence type="ECO:0000313" key="9">
    <source>
        <dbReference type="Proteomes" id="UP000198824"/>
    </source>
</evidence>
<protein>
    <submittedName>
        <fullName evidence="8">Citrate lyase subunit beta / citryl-CoA lyase</fullName>
    </submittedName>
</protein>
<keyword evidence="9" id="KW-1185">Reference proteome</keyword>
<dbReference type="AlphaFoldDB" id="A0A1I6JNN2"/>
<keyword evidence="8" id="KW-0456">Lyase</keyword>
<dbReference type="Gene3D" id="3.20.20.60">
    <property type="entry name" value="Phosphoenolpyruvate-binding domains"/>
    <property type="match status" value="1"/>
</dbReference>
<name>A0A1I6JNN2_9SPHN</name>
<evidence type="ECO:0000259" key="7">
    <source>
        <dbReference type="Pfam" id="PF03328"/>
    </source>
</evidence>
<dbReference type="GO" id="GO:0016829">
    <property type="term" value="F:lyase activity"/>
    <property type="evidence" value="ECO:0007669"/>
    <property type="project" value="UniProtKB-KW"/>
</dbReference>
<dbReference type="PANTHER" id="PTHR32308">
    <property type="entry name" value="LYASE BETA SUBUNIT, PUTATIVE (AFU_ORTHOLOGUE AFUA_4G13030)-RELATED"/>
    <property type="match status" value="1"/>
</dbReference>
<dbReference type="PIRSF" id="PIRSF015582">
    <property type="entry name" value="Cit_lyase_B"/>
    <property type="match status" value="1"/>
</dbReference>
<evidence type="ECO:0000256" key="6">
    <source>
        <dbReference type="PIRSR" id="PIRSR015582-2"/>
    </source>
</evidence>
<dbReference type="InterPro" id="IPR005000">
    <property type="entry name" value="Aldolase/citrate-lyase_domain"/>
</dbReference>
<reference evidence="8 9" key="1">
    <citation type="submission" date="2016-10" db="EMBL/GenBank/DDBJ databases">
        <authorList>
            <person name="de Groot N.N."/>
        </authorList>
    </citation>
    <scope>NUCLEOTIDE SEQUENCE [LARGE SCALE GENOMIC DNA]</scope>
    <source>
        <strain evidence="8 9">S5-249</strain>
    </source>
</reference>
<organism evidence="8 9">
    <name type="scientific">Sphingomonas jatrophae</name>
    <dbReference type="NCBI Taxonomy" id="1166337"/>
    <lineage>
        <taxon>Bacteria</taxon>
        <taxon>Pseudomonadati</taxon>
        <taxon>Pseudomonadota</taxon>
        <taxon>Alphaproteobacteria</taxon>
        <taxon>Sphingomonadales</taxon>
        <taxon>Sphingomonadaceae</taxon>
        <taxon>Sphingomonas</taxon>
    </lineage>
</organism>
<keyword evidence="3 6" id="KW-0479">Metal-binding</keyword>
<evidence type="ECO:0000256" key="5">
    <source>
        <dbReference type="PIRSR" id="PIRSR015582-1"/>
    </source>
</evidence>
<dbReference type="RefSeq" id="WP_093310455.1">
    <property type="nucleotide sequence ID" value="NZ_FOZG01000001.1"/>
</dbReference>
<evidence type="ECO:0000256" key="2">
    <source>
        <dbReference type="ARBA" id="ARBA00005568"/>
    </source>
</evidence>
<dbReference type="GO" id="GO:0000287">
    <property type="term" value="F:magnesium ion binding"/>
    <property type="evidence" value="ECO:0007669"/>
    <property type="project" value="TreeGrafter"/>
</dbReference>
<dbReference type="InterPro" id="IPR015813">
    <property type="entry name" value="Pyrv/PenolPyrv_kinase-like_dom"/>
</dbReference>
<feature type="binding site" evidence="6">
    <location>
        <position position="115"/>
    </location>
    <ligand>
        <name>Mg(2+)</name>
        <dbReference type="ChEBI" id="CHEBI:18420"/>
    </ligand>
</feature>
<dbReference type="SUPFAM" id="SSF51621">
    <property type="entry name" value="Phosphoenolpyruvate/pyruvate domain"/>
    <property type="match status" value="1"/>
</dbReference>
<dbReference type="OrthoDB" id="9800547at2"/>
<comment type="cofactor">
    <cofactor evidence="1">
        <name>Mg(2+)</name>
        <dbReference type="ChEBI" id="CHEBI:18420"/>
    </cofactor>
</comment>
<dbReference type="Pfam" id="PF03328">
    <property type="entry name" value="HpcH_HpaI"/>
    <property type="match status" value="1"/>
</dbReference>
<dbReference type="Proteomes" id="UP000198824">
    <property type="component" value="Unassembled WGS sequence"/>
</dbReference>
<dbReference type="InterPro" id="IPR011206">
    <property type="entry name" value="Citrate_lyase_beta/mcl1/mcl2"/>
</dbReference>
<feature type="binding site" evidence="5">
    <location>
        <position position="115"/>
    </location>
    <ligand>
        <name>substrate</name>
    </ligand>
</feature>
<evidence type="ECO:0000313" key="8">
    <source>
        <dbReference type="EMBL" id="SFR80575.1"/>
    </source>
</evidence>
<dbReference type="GO" id="GO:0006107">
    <property type="term" value="P:oxaloacetate metabolic process"/>
    <property type="evidence" value="ECO:0007669"/>
    <property type="project" value="TreeGrafter"/>
</dbReference>
<evidence type="ECO:0000256" key="4">
    <source>
        <dbReference type="ARBA" id="ARBA00022842"/>
    </source>
</evidence>
<evidence type="ECO:0000256" key="1">
    <source>
        <dbReference type="ARBA" id="ARBA00001946"/>
    </source>
</evidence>
<sequence>MIRPRRSMLYVPGDKPRALEKARTLPVDGLILDLEDAVAPENKAVARETVAAALNGGGYGERECLLRLSDPTSEVDLALADALPLDGIVLPKVETPETVRLAAARTRHPIWCMIETPLGVLNAGAIAGAFRVGGLIAGTNDLAKALHARHVPDRAPLLPSLGMILLAARAHDVAALDGVHLDLDDAAGFEASCRQGVDMGFDGKTLVHPSTIEPANRLFAPPPEEVAAARRIVAGWAEARAQGLGVARIDGRMVEQLHVDEAERLIALADAIAARASA</sequence>
<evidence type="ECO:0000256" key="3">
    <source>
        <dbReference type="ARBA" id="ARBA00022723"/>
    </source>
</evidence>
<feature type="binding site" evidence="5">
    <location>
        <position position="67"/>
    </location>
    <ligand>
        <name>substrate</name>
    </ligand>
</feature>
<dbReference type="STRING" id="1166337.SAMN05192580_0593"/>
<gene>
    <name evidence="8" type="ORF">SAMN05192580_0593</name>
</gene>
<dbReference type="PANTHER" id="PTHR32308:SF10">
    <property type="entry name" value="CITRATE LYASE SUBUNIT BETA"/>
    <property type="match status" value="1"/>
</dbReference>
<keyword evidence="4 6" id="KW-0460">Magnesium</keyword>
<accession>A0A1I6JNN2</accession>